<organism evidence="1 2">
    <name type="scientific">Spirosoma fluviale</name>
    <dbReference type="NCBI Taxonomy" id="1597977"/>
    <lineage>
        <taxon>Bacteria</taxon>
        <taxon>Pseudomonadati</taxon>
        <taxon>Bacteroidota</taxon>
        <taxon>Cytophagia</taxon>
        <taxon>Cytophagales</taxon>
        <taxon>Cytophagaceae</taxon>
        <taxon>Spirosoma</taxon>
    </lineage>
</organism>
<dbReference type="AlphaFoldDB" id="A0A286G5R5"/>
<keyword evidence="2" id="KW-1185">Reference proteome</keyword>
<evidence type="ECO:0000313" key="2">
    <source>
        <dbReference type="Proteomes" id="UP000219452"/>
    </source>
</evidence>
<gene>
    <name evidence="1" type="ORF">SAMN06269250_3377</name>
</gene>
<name>A0A286G5R5_9BACT</name>
<dbReference type="Proteomes" id="UP000219452">
    <property type="component" value="Unassembled WGS sequence"/>
</dbReference>
<protein>
    <submittedName>
        <fullName evidence="1">Uncharacterized protein</fullName>
    </submittedName>
</protein>
<accession>A0A286G5R5</accession>
<reference evidence="2" key="1">
    <citation type="submission" date="2017-09" db="EMBL/GenBank/DDBJ databases">
        <authorList>
            <person name="Varghese N."/>
            <person name="Submissions S."/>
        </authorList>
    </citation>
    <scope>NUCLEOTIDE SEQUENCE [LARGE SCALE GENOMIC DNA]</scope>
    <source>
        <strain evidence="2">DSM 29961</strain>
    </source>
</reference>
<evidence type="ECO:0000313" key="1">
    <source>
        <dbReference type="EMBL" id="SOD90324.1"/>
    </source>
</evidence>
<sequence length="88" mass="10007">MSLFTVFCAVLSVLILVVFIREVLRRVTSQRQCPICGDAYPDRIKRPAWLKSMQFLLSSARYQCHACGNRFIQLGQSSAKALEDSVMH</sequence>
<dbReference type="RefSeq" id="WP_179830207.1">
    <property type="nucleotide sequence ID" value="NZ_OCNH01000002.1"/>
</dbReference>
<proteinExistence type="predicted"/>
<dbReference type="EMBL" id="OCNH01000002">
    <property type="protein sequence ID" value="SOD90324.1"/>
    <property type="molecule type" value="Genomic_DNA"/>
</dbReference>